<dbReference type="Proteomes" id="UP000035065">
    <property type="component" value="Unassembled WGS sequence"/>
</dbReference>
<gene>
    <name evidence="2" type="ORF">SCNU_10616</name>
</gene>
<dbReference type="EMBL" id="AEUD01000008">
    <property type="protein sequence ID" value="EGD54977.1"/>
    <property type="molecule type" value="Genomic_DNA"/>
</dbReference>
<accession>F1YJP5</accession>
<name>F1YJP5_9ACTN</name>
<evidence type="ECO:0000313" key="3">
    <source>
        <dbReference type="Proteomes" id="UP000035065"/>
    </source>
</evidence>
<evidence type="ECO:0000313" key="2">
    <source>
        <dbReference type="EMBL" id="EGD54977.1"/>
    </source>
</evidence>
<proteinExistence type="predicted"/>
<feature type="compositionally biased region" description="Low complexity" evidence="1">
    <location>
        <begin position="184"/>
        <end position="238"/>
    </location>
</feature>
<dbReference type="STRING" id="644548.SCNU_10616"/>
<feature type="region of interest" description="Disordered" evidence="1">
    <location>
        <begin position="168"/>
        <end position="238"/>
    </location>
</feature>
<protein>
    <submittedName>
        <fullName evidence="2">Uncharacterized protein</fullName>
    </submittedName>
</protein>
<dbReference type="AlphaFoldDB" id="F1YJP5"/>
<evidence type="ECO:0000256" key="1">
    <source>
        <dbReference type="SAM" id="MobiDB-lite"/>
    </source>
</evidence>
<keyword evidence="3" id="KW-1185">Reference proteome</keyword>
<reference evidence="2 3" key="1">
    <citation type="journal article" date="2011" name="J. Bacteriol.">
        <title>Draft Genome Sequence of Gordonia neofelifaecis NRRL B-59395, a Cholesterol-Degrading Actinomycete.</title>
        <authorList>
            <person name="Ge F."/>
            <person name="Li W."/>
            <person name="Chen G."/>
            <person name="Liu Y."/>
            <person name="Zhang G."/>
            <person name="Yong B."/>
            <person name="Wang Q."/>
            <person name="Wang N."/>
            <person name="Huang Z."/>
            <person name="Li W."/>
            <person name="Wang J."/>
            <person name="Wu C."/>
            <person name="Xie Q."/>
            <person name="Liu G."/>
        </authorList>
    </citation>
    <scope>NUCLEOTIDE SEQUENCE [LARGE SCALE GENOMIC DNA]</scope>
    <source>
        <strain evidence="2 3">NRRL B-59395</strain>
    </source>
</reference>
<feature type="compositionally biased region" description="Polar residues" evidence="1">
    <location>
        <begin position="169"/>
        <end position="183"/>
    </location>
</feature>
<dbReference type="eggNOG" id="ENOG5031VW1">
    <property type="taxonomic scope" value="Bacteria"/>
</dbReference>
<comment type="caution">
    <text evidence="2">The sequence shown here is derived from an EMBL/GenBank/DDBJ whole genome shotgun (WGS) entry which is preliminary data.</text>
</comment>
<sequence>MIGGAAAVVVGAVQTTDTLAATNDAVSANTSQIASENFFPTPLPSSISCSESGTPGFRSANVSWPSAGPGMKYRVVLWTNNMAGVERGAAYQTGTSWTLSVNYNIAWGNYVLTVETMNIASGDTDQTRLYSSGYRRITVGSNGQRNGTCEGGAGVKANATWEDQAAWTPAQQQTFGRSVLSKQTTPTTESNATTSASPSPTATETPKPSESETETPSSSEIPTPSETETSTPESSAATEPVITVAAAAAGEESGFIVYHDGVEKCSAPKANDDVVTVGNNEVTLTTKDGAVKTVDVNTCKVS</sequence>
<organism evidence="2 3">
    <name type="scientific">Gordonia neofelifaecis NRRL B-59395</name>
    <dbReference type="NCBI Taxonomy" id="644548"/>
    <lineage>
        <taxon>Bacteria</taxon>
        <taxon>Bacillati</taxon>
        <taxon>Actinomycetota</taxon>
        <taxon>Actinomycetes</taxon>
        <taxon>Mycobacteriales</taxon>
        <taxon>Gordoniaceae</taxon>
        <taxon>Gordonia</taxon>
    </lineage>
</organism>